<keyword evidence="1" id="KW-1133">Transmembrane helix</keyword>
<gene>
    <name evidence="2" type="ORF">A2989_02945</name>
</gene>
<dbReference type="AlphaFoldDB" id="A0A1F4ZDW6"/>
<keyword evidence="1" id="KW-0472">Membrane</keyword>
<sequence>MAAGAALGCAFNIMKHVRELRFIGKEKFEGSVLADLVFTAGPLGVAMVGVGFQAYEVFLRHQYSYFWSGLIFALGADMGLSGATHSLFGIAKLEED</sequence>
<organism evidence="2 3">
    <name type="scientific">Candidatus Amesbacteria bacterium RIFCSPLOWO2_01_FULL_48_25</name>
    <dbReference type="NCBI Taxonomy" id="1797259"/>
    <lineage>
        <taxon>Bacteria</taxon>
        <taxon>Candidatus Amesiibacteriota</taxon>
    </lineage>
</organism>
<accession>A0A1F4ZDW6</accession>
<evidence type="ECO:0000313" key="2">
    <source>
        <dbReference type="EMBL" id="OGD03614.1"/>
    </source>
</evidence>
<dbReference type="EMBL" id="MEXN01000005">
    <property type="protein sequence ID" value="OGD03614.1"/>
    <property type="molecule type" value="Genomic_DNA"/>
</dbReference>
<name>A0A1F4ZDW6_9BACT</name>
<reference evidence="2 3" key="1">
    <citation type="journal article" date="2016" name="Nat. Commun.">
        <title>Thousands of microbial genomes shed light on interconnected biogeochemical processes in an aquifer system.</title>
        <authorList>
            <person name="Anantharaman K."/>
            <person name="Brown C.T."/>
            <person name="Hug L.A."/>
            <person name="Sharon I."/>
            <person name="Castelle C.J."/>
            <person name="Probst A.J."/>
            <person name="Thomas B.C."/>
            <person name="Singh A."/>
            <person name="Wilkins M.J."/>
            <person name="Karaoz U."/>
            <person name="Brodie E.L."/>
            <person name="Williams K.H."/>
            <person name="Hubbard S.S."/>
            <person name="Banfield J.F."/>
        </authorList>
    </citation>
    <scope>NUCLEOTIDE SEQUENCE [LARGE SCALE GENOMIC DNA]</scope>
</reference>
<evidence type="ECO:0000313" key="3">
    <source>
        <dbReference type="Proteomes" id="UP000177080"/>
    </source>
</evidence>
<comment type="caution">
    <text evidence="2">The sequence shown here is derived from an EMBL/GenBank/DDBJ whole genome shotgun (WGS) entry which is preliminary data.</text>
</comment>
<dbReference type="Proteomes" id="UP000177080">
    <property type="component" value="Unassembled WGS sequence"/>
</dbReference>
<keyword evidence="1" id="KW-0812">Transmembrane</keyword>
<protein>
    <submittedName>
        <fullName evidence="2">Uncharacterized protein</fullName>
    </submittedName>
</protein>
<proteinExistence type="predicted"/>
<evidence type="ECO:0000256" key="1">
    <source>
        <dbReference type="SAM" id="Phobius"/>
    </source>
</evidence>
<feature type="transmembrane region" description="Helical" evidence="1">
    <location>
        <begin position="32"/>
        <end position="55"/>
    </location>
</feature>
<feature type="transmembrane region" description="Helical" evidence="1">
    <location>
        <begin position="67"/>
        <end position="91"/>
    </location>
</feature>